<organism evidence="1 2">
    <name type="scientific">Candidatus Syntrophosphaera thermopropionivorans</name>
    <dbReference type="NCBI Taxonomy" id="2593015"/>
    <lineage>
        <taxon>Bacteria</taxon>
        <taxon>Pseudomonadati</taxon>
        <taxon>Candidatus Cloacimonadota</taxon>
        <taxon>Candidatus Cloacimonadia</taxon>
        <taxon>Candidatus Cloacimonadales</taxon>
        <taxon>Candidatus Cloacimonadaceae</taxon>
        <taxon>Candidatus Syntrophosphaera</taxon>
    </lineage>
</organism>
<reference evidence="1" key="1">
    <citation type="submission" date="2019-03" db="EMBL/GenBank/DDBJ databases">
        <title>Candidatus Syntrophosphaera thermopropionivorans: a novel player in syntrophic propionate oxidation during anaerobic digestion.</title>
        <authorList>
            <person name="Dyksma S."/>
        </authorList>
    </citation>
    <scope>NUCLEOTIDE SEQUENCE</scope>
    <source>
        <strain evidence="1">W5</strain>
    </source>
</reference>
<evidence type="ECO:0000313" key="2">
    <source>
        <dbReference type="Proteomes" id="UP000294588"/>
    </source>
</evidence>
<gene>
    <name evidence="1" type="ORF">E0946_05010</name>
</gene>
<dbReference type="Proteomes" id="UP000294588">
    <property type="component" value="Unassembled WGS sequence"/>
</dbReference>
<sequence>MEQKKEISVGGQAVIEGVMMRGPDVIATAIRRKDGTIELFREHFETKAKKGTFLGLPIIRGFVSLIEMLIIGMKTITLSANRAELDLKENAPNPAKASTEKSKTVQQLENLFSYVIAFALAFLLFGWLPYWLADLVGFSRQNFFFNLFAGVMRAVFFVVYIWLISKMKDIHRIFQYHGAEHKNVNAYEKGIPLEIPQIQANSTIHPRCGTSFIFFVLLLSIIIFSLADTLVSAFIIHGKIPLATRLAYHIVILLPLIGGVSYEILKFSGKNINHPLVKILTVPGMALQKITTQPPDDSMIEVGLVAMKAALGMDLDGHNVQIIQDVT</sequence>
<proteinExistence type="predicted"/>
<accession>A0AC61QIR1</accession>
<evidence type="ECO:0000313" key="1">
    <source>
        <dbReference type="EMBL" id="TDF72839.1"/>
    </source>
</evidence>
<comment type="caution">
    <text evidence="1">The sequence shown here is derived from an EMBL/GenBank/DDBJ whole genome shotgun (WGS) entry which is preliminary data.</text>
</comment>
<keyword evidence="2" id="KW-1185">Reference proteome</keyword>
<dbReference type="EMBL" id="SMOG01000014">
    <property type="protein sequence ID" value="TDF72839.1"/>
    <property type="molecule type" value="Genomic_DNA"/>
</dbReference>
<protein>
    <submittedName>
        <fullName evidence="1">DUF1385 domain-containing protein</fullName>
    </submittedName>
</protein>
<name>A0AC61QIR1_9BACT</name>